<dbReference type="InterPro" id="IPR001849">
    <property type="entry name" value="PH_domain"/>
</dbReference>
<dbReference type="Pfam" id="PF00017">
    <property type="entry name" value="SH2"/>
    <property type="match status" value="1"/>
</dbReference>
<comment type="caution">
    <text evidence="3">The sequence shown here is derived from an EMBL/GenBank/DDBJ whole genome shotgun (WGS) entry which is preliminary data.</text>
</comment>
<accession>A0A6S7H0Q5</accession>
<dbReference type="SUPFAM" id="SSF55550">
    <property type="entry name" value="SH2 domain"/>
    <property type="match status" value="1"/>
</dbReference>
<dbReference type="PROSITE" id="PS50003">
    <property type="entry name" value="PH_DOMAIN"/>
    <property type="match status" value="1"/>
</dbReference>
<name>A0A6S7H0Q5_PARCT</name>
<keyword evidence="4" id="KW-1185">Reference proteome</keyword>
<dbReference type="SMART" id="SM00233">
    <property type="entry name" value="PH"/>
    <property type="match status" value="1"/>
</dbReference>
<protein>
    <submittedName>
        <fullName evidence="3">Uncharacterized protein</fullName>
    </submittedName>
</protein>
<dbReference type="CDD" id="cd00173">
    <property type="entry name" value="SH2"/>
    <property type="match status" value="1"/>
</dbReference>
<sequence length="318" mass="36328">MALDTSNGAYEQLFDTSAPENSDTYYEGYVEMKNFIKWSKYWCVLKKKNLHFFKDVNTQIKENYVGFFPLDGVTNIELKGKSNEWQMIKKSRKIILKTQNSHLRDTWLESFKKSLKGEAPVANSYILPGSGPVSPVKRQPSLPPQCSPPSSPPPSSPSHGQNLSRRKSSTGSVRYPDLPQIQTETDLNDRVQQIADNAEMTAADIKIQEQLMTSDKSWYQPSLRREDVSEILEKENNGVFIVRDYIEVSSSRNMGYVISLKDNAGGIRHHKIEKTPDGNLHIKGHEGKRFDALHNLLRFFIVSQRKTINLQPPTTRRK</sequence>
<dbReference type="Proteomes" id="UP001152795">
    <property type="component" value="Unassembled WGS sequence"/>
</dbReference>
<dbReference type="InterPro" id="IPR011993">
    <property type="entry name" value="PH-like_dom_sf"/>
</dbReference>
<dbReference type="GO" id="GO:0005942">
    <property type="term" value="C:phosphatidylinositol 3-kinase complex"/>
    <property type="evidence" value="ECO:0007669"/>
    <property type="project" value="TreeGrafter"/>
</dbReference>
<dbReference type="PANTHER" id="PTHR10155:SF0">
    <property type="entry name" value="SUPPRESSOR OF CYTOKINE SIGNALING AT 36E, ISOFORM D"/>
    <property type="match status" value="1"/>
</dbReference>
<dbReference type="GO" id="GO:0046854">
    <property type="term" value="P:phosphatidylinositol phosphate biosynthetic process"/>
    <property type="evidence" value="ECO:0007669"/>
    <property type="project" value="TreeGrafter"/>
</dbReference>
<evidence type="ECO:0000313" key="3">
    <source>
        <dbReference type="EMBL" id="CAB3996199.1"/>
    </source>
</evidence>
<dbReference type="GO" id="GO:0046935">
    <property type="term" value="F:1-phosphatidylinositol-3-kinase regulator activity"/>
    <property type="evidence" value="ECO:0007669"/>
    <property type="project" value="TreeGrafter"/>
</dbReference>
<dbReference type="AlphaFoldDB" id="A0A6S7H0Q5"/>
<dbReference type="OrthoDB" id="5980563at2759"/>
<proteinExistence type="predicted"/>
<feature type="region of interest" description="Disordered" evidence="2">
    <location>
        <begin position="126"/>
        <end position="186"/>
    </location>
</feature>
<dbReference type="Pfam" id="PF00169">
    <property type="entry name" value="PH"/>
    <property type="match status" value="1"/>
</dbReference>
<dbReference type="Gene3D" id="3.30.505.10">
    <property type="entry name" value="SH2 domain"/>
    <property type="match status" value="1"/>
</dbReference>
<reference evidence="3" key="1">
    <citation type="submission" date="2020-04" db="EMBL/GenBank/DDBJ databases">
        <authorList>
            <person name="Alioto T."/>
            <person name="Alioto T."/>
            <person name="Gomez Garrido J."/>
        </authorList>
    </citation>
    <scope>NUCLEOTIDE SEQUENCE</scope>
    <source>
        <strain evidence="3">A484AB</strain>
    </source>
</reference>
<dbReference type="InterPro" id="IPR000980">
    <property type="entry name" value="SH2"/>
</dbReference>
<dbReference type="PROSITE" id="PS50001">
    <property type="entry name" value="SH2"/>
    <property type="match status" value="1"/>
</dbReference>
<dbReference type="PANTHER" id="PTHR10155">
    <property type="entry name" value="PHOSPHATIDYLINOSITOL 3-KINASE REGULATORY SUBUNIT"/>
    <property type="match status" value="1"/>
</dbReference>
<evidence type="ECO:0000313" key="4">
    <source>
        <dbReference type="Proteomes" id="UP001152795"/>
    </source>
</evidence>
<dbReference type="InterPro" id="IPR036860">
    <property type="entry name" value="SH2_dom_sf"/>
</dbReference>
<evidence type="ECO:0000256" key="1">
    <source>
        <dbReference type="ARBA" id="ARBA00022999"/>
    </source>
</evidence>
<dbReference type="CDD" id="cd00821">
    <property type="entry name" value="PH"/>
    <property type="match status" value="1"/>
</dbReference>
<dbReference type="SUPFAM" id="SSF50729">
    <property type="entry name" value="PH domain-like"/>
    <property type="match status" value="1"/>
</dbReference>
<organism evidence="3 4">
    <name type="scientific">Paramuricea clavata</name>
    <name type="common">Red gorgonian</name>
    <name type="synonym">Violescent sea-whip</name>
    <dbReference type="NCBI Taxonomy" id="317549"/>
    <lineage>
        <taxon>Eukaryota</taxon>
        <taxon>Metazoa</taxon>
        <taxon>Cnidaria</taxon>
        <taxon>Anthozoa</taxon>
        <taxon>Octocorallia</taxon>
        <taxon>Malacalcyonacea</taxon>
        <taxon>Plexauridae</taxon>
        <taxon>Paramuricea</taxon>
    </lineage>
</organism>
<feature type="compositionally biased region" description="Pro residues" evidence="2">
    <location>
        <begin position="141"/>
        <end position="156"/>
    </location>
</feature>
<dbReference type="EMBL" id="CACRXK020002821">
    <property type="protein sequence ID" value="CAB3996199.1"/>
    <property type="molecule type" value="Genomic_DNA"/>
</dbReference>
<evidence type="ECO:0000256" key="2">
    <source>
        <dbReference type="SAM" id="MobiDB-lite"/>
    </source>
</evidence>
<gene>
    <name evidence="3" type="ORF">PACLA_8A068493</name>
</gene>
<keyword evidence="1" id="KW-0727">SH2 domain</keyword>
<dbReference type="Gene3D" id="2.30.29.30">
    <property type="entry name" value="Pleckstrin-homology domain (PH domain)/Phosphotyrosine-binding domain (PTB)"/>
    <property type="match status" value="1"/>
</dbReference>
<dbReference type="SMART" id="SM00252">
    <property type="entry name" value="SH2"/>
    <property type="match status" value="1"/>
</dbReference>